<evidence type="ECO:0000256" key="5">
    <source>
        <dbReference type="ARBA" id="ARBA00022840"/>
    </source>
</evidence>
<name>A0A6B7EYR5_9PHAE</name>
<dbReference type="Pfam" id="PF07516">
    <property type="entry name" value="SecA_SW"/>
    <property type="match status" value="1"/>
</dbReference>
<dbReference type="InterPro" id="IPR044722">
    <property type="entry name" value="SecA_SF2_C"/>
</dbReference>
<dbReference type="GO" id="GO:0008564">
    <property type="term" value="F:protein-exporting ATPase activity"/>
    <property type="evidence" value="ECO:0007669"/>
    <property type="project" value="UniProtKB-EC"/>
</dbReference>
<evidence type="ECO:0000256" key="7">
    <source>
        <dbReference type="ARBA" id="ARBA00022967"/>
    </source>
</evidence>
<dbReference type="Gene3D" id="3.40.50.300">
    <property type="entry name" value="P-loop containing nucleotide triphosphate hydrolases"/>
    <property type="match status" value="2"/>
</dbReference>
<sequence>MIKLFPQIKTVWDEYKLTLNSINELEKELTTLSDNELKSKTSKLKYLASISKKVVLDEKTIIEGFALTREASKRTINLRHYDIQLIGGLLLNEGKIVEMKTGEGKTLVCTSPALVNALSGNGVHIVTINDYLAKRDVEWMGQIYRFLGLKVGLIQDGASIENRRKNYSRDLTYVTNTDLVFDFLKDNMVMDKKELVQRPFNFCIIDEVDSILIDEARTPLIISREADLLVEKYFKANEASKYLENKKHFEVDQKAKKISLTEKGLNLAKTLLNVDDLYNVQDPWIPYILNSLKARHLFFRDIHYILRNNEVIIIDEFTGRIMEGRKWGDGLHQAIEAKENIQILKGSETFASITYQNFFRLYPKISGMTGTAKTEELEFENIYNLSVSVLPTYQKIKRKDESDLIFVDEISKWRAVAQECLKMYSTGRPVLVGTTTIQNSEVISHLLKTYNVPHELLNAKPENVKRESQIIAQAGCLNSITIATNMAGRGTDILLGGNPEFKALSFTRFILEKLIQEEEFFVPGINLVRLKKALKKNPKLILYLKKNLDILLTVFDISNKKLNLLETFINELYNQLLIKYKEKQKEESNLVKSLGGLYVIGTERHESRRIDNQLRGRAGRQGNPGSSKLFLSLNDPLIRVFGGDKIKKTMQTLKIESEILDYKFLSDSLNTAQQKVEGFYYDQRKTLNKYDQVLDKQRKVIYYLRKKVLSTTFMRDLVMEFSEGLLDDFIGYLNSQNQEGKKLVLPKQILCLLNRLSISNGIIYNNLDKLSTLKKFLYQQLWSSYVYKEFRYSSSTDSRILERYNRIIFFKYIDFYWYKHLENMNFLLDATSWEAYAQKDPFLRYDERATNLLNLTLKDCRDSIIFEIFISNLILTDE</sequence>
<dbReference type="InterPro" id="IPR036266">
    <property type="entry name" value="SecA_Wing/Scaffold_sf"/>
</dbReference>
<dbReference type="Pfam" id="PF21090">
    <property type="entry name" value="P-loop_SecA"/>
    <property type="match status" value="1"/>
</dbReference>
<dbReference type="EC" id="7.4.2.8" evidence="10"/>
<evidence type="ECO:0000256" key="11">
    <source>
        <dbReference type="RuleBase" id="RU003874"/>
    </source>
</evidence>
<evidence type="ECO:0000256" key="2">
    <source>
        <dbReference type="ARBA" id="ARBA00007650"/>
    </source>
</evidence>
<dbReference type="PRINTS" id="PR00906">
    <property type="entry name" value="SECA"/>
</dbReference>
<dbReference type="GO" id="GO:0006605">
    <property type="term" value="P:protein targeting"/>
    <property type="evidence" value="ECO:0007669"/>
    <property type="project" value="UniProtKB-UniRule"/>
</dbReference>
<evidence type="ECO:0000259" key="12">
    <source>
        <dbReference type="PROSITE" id="PS51192"/>
    </source>
</evidence>
<keyword evidence="5 10" id="KW-0067">ATP-binding</keyword>
<keyword evidence="3 10" id="KW-0813">Transport</keyword>
<comment type="subunit">
    <text evidence="10">Monomer and homodimer. Part of the essential Sec protein translocation apparatus which comprises SecA, SecYEG and auxiliary proteins SecDF. Other proteins may also be involved.</text>
</comment>
<keyword evidence="14" id="KW-0934">Plastid</keyword>
<feature type="domain" description="SecA family profile" evidence="13">
    <location>
        <begin position="1"/>
        <end position="662"/>
    </location>
</feature>
<dbReference type="SMART" id="SM00957">
    <property type="entry name" value="SecA_DEAD"/>
    <property type="match status" value="1"/>
</dbReference>
<dbReference type="InterPro" id="IPR014001">
    <property type="entry name" value="Helicase_ATP-bd"/>
</dbReference>
<dbReference type="Gene3D" id="1.10.3060.10">
    <property type="entry name" value="Helical scaffold and wing domains of SecA"/>
    <property type="match status" value="1"/>
</dbReference>
<gene>
    <name evidence="10 14" type="primary">secA</name>
    <name evidence="14" type="ORF">Coka_063</name>
</gene>
<evidence type="ECO:0000256" key="8">
    <source>
        <dbReference type="ARBA" id="ARBA00023010"/>
    </source>
</evidence>
<dbReference type="GO" id="GO:0005524">
    <property type="term" value="F:ATP binding"/>
    <property type="evidence" value="ECO:0007669"/>
    <property type="project" value="UniProtKB-UniRule"/>
</dbReference>
<keyword evidence="8 10" id="KW-0811">Translocation</keyword>
<feature type="binding site" evidence="10">
    <location>
        <position position="492"/>
    </location>
    <ligand>
        <name>ATP</name>
        <dbReference type="ChEBI" id="CHEBI:30616"/>
    </ligand>
</feature>
<reference evidence="14" key="1">
    <citation type="journal article" date="2020" name="Sci. Rep.">
        <title>Organelle inheritance and genome architecture variation in isogamous brown algae.</title>
        <authorList>
            <person name="Choi J.W."/>
            <person name="Graf L."/>
            <person name="Peters A.F."/>
            <person name="Cock J.M."/>
            <person name="Nishitsuji K."/>
            <person name="Arimoto A."/>
            <person name="Shoguchi E."/>
            <person name="Nagasato C."/>
            <person name="Choi C.G."/>
            <person name="Yoon H.S."/>
        </authorList>
    </citation>
    <scope>NUCLEOTIDE SEQUENCE</scope>
</reference>
<keyword evidence="10" id="KW-0963">Cytoplasm</keyword>
<dbReference type="GeneID" id="44149647"/>
<dbReference type="GO" id="GO:0017038">
    <property type="term" value="P:protein import"/>
    <property type="evidence" value="ECO:0007669"/>
    <property type="project" value="InterPro"/>
</dbReference>
<dbReference type="InterPro" id="IPR014018">
    <property type="entry name" value="SecA_motor_DEAD"/>
</dbReference>
<dbReference type="CDD" id="cd17928">
    <property type="entry name" value="DEXDc_SecA"/>
    <property type="match status" value="1"/>
</dbReference>
<dbReference type="InterPro" id="IPR011116">
    <property type="entry name" value="SecA_Wing/Scaffold"/>
</dbReference>
<evidence type="ECO:0000256" key="4">
    <source>
        <dbReference type="ARBA" id="ARBA00022741"/>
    </source>
</evidence>
<evidence type="ECO:0000259" key="13">
    <source>
        <dbReference type="PROSITE" id="PS51196"/>
    </source>
</evidence>
<dbReference type="SMART" id="SM00958">
    <property type="entry name" value="SecA_PP_bind"/>
    <property type="match status" value="1"/>
</dbReference>
<dbReference type="PANTHER" id="PTHR30612">
    <property type="entry name" value="SECA INNER MEMBRANE COMPONENT OF SEC PROTEIN SECRETION SYSTEM"/>
    <property type="match status" value="1"/>
</dbReference>
<dbReference type="PROSITE" id="PS51192">
    <property type="entry name" value="HELICASE_ATP_BIND_1"/>
    <property type="match status" value="1"/>
</dbReference>
<dbReference type="InterPro" id="IPR036670">
    <property type="entry name" value="SecA_X-link_sf"/>
</dbReference>
<dbReference type="HAMAP" id="MF_01382">
    <property type="entry name" value="SecA"/>
    <property type="match status" value="1"/>
</dbReference>
<dbReference type="SUPFAM" id="SSF81767">
    <property type="entry name" value="Pre-protein crosslinking domain of SecA"/>
    <property type="match status" value="1"/>
</dbReference>
<comment type="function">
    <text evidence="10">Part of the Sec protein translocase complex. Interacts with the SecYEG preprotein conducting channel. Has a central role in coupling the hydrolysis of ATP to the transfer of proteins into and across the cell membrane, serving as an ATP-driven molecular motor driving the stepwise translocation of polypeptide chains across the membrane.</text>
</comment>
<evidence type="ECO:0000256" key="3">
    <source>
        <dbReference type="ARBA" id="ARBA00022448"/>
    </source>
</evidence>
<keyword evidence="7 10" id="KW-1278">Translocase</keyword>
<dbReference type="RefSeq" id="YP_009730791.1">
    <property type="nucleotide sequence ID" value="NC_046005.1"/>
</dbReference>
<feature type="binding site" evidence="10">
    <location>
        <begin position="102"/>
        <end position="106"/>
    </location>
    <ligand>
        <name>ATP</name>
        <dbReference type="ChEBI" id="CHEBI:30616"/>
    </ligand>
</feature>
<dbReference type="SUPFAM" id="SSF81886">
    <property type="entry name" value="Helical scaffold and wing domains of SecA"/>
    <property type="match status" value="1"/>
</dbReference>
<protein>
    <recommendedName>
        <fullName evidence="10 11">Protein translocase subunit SecA</fullName>
        <ecNumber evidence="10">7.4.2.8</ecNumber>
    </recommendedName>
</protein>
<dbReference type="PANTHER" id="PTHR30612:SF0">
    <property type="entry name" value="CHLOROPLAST PROTEIN-TRANSPORTING ATPASE"/>
    <property type="match status" value="1"/>
</dbReference>
<accession>A0A6B7EYR5</accession>
<comment type="catalytic activity">
    <reaction evidence="10">
        <text>ATP + H2O + cellular proteinSide 1 = ADP + phosphate + cellular proteinSide 2.</text>
        <dbReference type="EC" id="7.4.2.8"/>
    </reaction>
</comment>
<geneLocation type="plastid" evidence="14"/>
<evidence type="ECO:0000313" key="14">
    <source>
        <dbReference type="EMBL" id="QAY81028.1"/>
    </source>
</evidence>
<dbReference type="PROSITE" id="PS01312">
    <property type="entry name" value="SECA"/>
    <property type="match status" value="1"/>
</dbReference>
<dbReference type="Pfam" id="PF01043">
    <property type="entry name" value="SecA_PP_bind"/>
    <property type="match status" value="1"/>
</dbReference>
<comment type="subcellular location">
    <subcellularLocation>
        <location evidence="10">Cell membrane</location>
        <topology evidence="10">Peripheral membrane protein</topology>
        <orientation evidence="10">Cytoplasmic side</orientation>
    </subcellularLocation>
    <subcellularLocation>
        <location evidence="10">Cytoplasm</location>
    </subcellularLocation>
    <subcellularLocation>
        <location evidence="1">Membrane</location>
        <topology evidence="1">Peripheral membrane protein</topology>
    </subcellularLocation>
    <text evidence="10">Distribution is 50-50.</text>
</comment>
<proteinExistence type="inferred from homology"/>
<dbReference type="NCBIfam" id="TIGR00963">
    <property type="entry name" value="secA"/>
    <property type="match status" value="1"/>
</dbReference>
<dbReference type="InterPro" id="IPR011115">
    <property type="entry name" value="SecA_DEAD"/>
</dbReference>
<dbReference type="Gene3D" id="3.90.1440.10">
    <property type="entry name" value="SecA, preprotein cross-linking domain"/>
    <property type="match status" value="1"/>
</dbReference>
<feature type="domain" description="Helicase ATP-binding" evidence="12">
    <location>
        <begin position="86"/>
        <end position="223"/>
    </location>
</feature>
<evidence type="ECO:0000256" key="1">
    <source>
        <dbReference type="ARBA" id="ARBA00004170"/>
    </source>
</evidence>
<keyword evidence="4 10" id="KW-0547">Nucleotide-binding</keyword>
<dbReference type="SUPFAM" id="SSF52540">
    <property type="entry name" value="P-loop containing nucleoside triphosphate hydrolases"/>
    <property type="match status" value="2"/>
</dbReference>
<comment type="similarity">
    <text evidence="2 10 11">Belongs to the SecA family.</text>
</comment>
<dbReference type="Pfam" id="PF07517">
    <property type="entry name" value="SecA_DEAD"/>
    <property type="match status" value="1"/>
</dbReference>
<keyword evidence="9 10" id="KW-0472">Membrane</keyword>
<dbReference type="InterPro" id="IPR000185">
    <property type="entry name" value="SecA"/>
</dbReference>
<feature type="binding site" evidence="10">
    <location>
        <position position="84"/>
    </location>
    <ligand>
        <name>ATP</name>
        <dbReference type="ChEBI" id="CHEBI:30616"/>
    </ligand>
</feature>
<dbReference type="AlphaFoldDB" id="A0A6B7EYR5"/>
<dbReference type="GO" id="GO:0005737">
    <property type="term" value="C:cytoplasm"/>
    <property type="evidence" value="ECO:0007669"/>
    <property type="project" value="UniProtKB-SubCell"/>
</dbReference>
<keyword evidence="6 10" id="KW-0653">Protein transport</keyword>
<dbReference type="GO" id="GO:0005886">
    <property type="term" value="C:plasma membrane"/>
    <property type="evidence" value="ECO:0007669"/>
    <property type="project" value="UniProtKB-SubCell"/>
</dbReference>
<dbReference type="CDD" id="cd18803">
    <property type="entry name" value="SF2_C_secA"/>
    <property type="match status" value="1"/>
</dbReference>
<keyword evidence="10" id="KW-1003">Cell membrane</keyword>
<dbReference type="NCBIfam" id="NF009538">
    <property type="entry name" value="PRK12904.1"/>
    <property type="match status" value="1"/>
</dbReference>
<evidence type="ECO:0000256" key="6">
    <source>
        <dbReference type="ARBA" id="ARBA00022927"/>
    </source>
</evidence>
<organism evidence="14">
    <name type="scientific">Cladosiphon okamuranus</name>
    <dbReference type="NCBI Taxonomy" id="309737"/>
    <lineage>
        <taxon>Eukaryota</taxon>
        <taxon>Sar</taxon>
        <taxon>Stramenopiles</taxon>
        <taxon>Ochrophyta</taxon>
        <taxon>PX clade</taxon>
        <taxon>Phaeophyceae</taxon>
        <taxon>Ectocarpales</taxon>
        <taxon>Chordariaceae</taxon>
        <taxon>Cladosiphon</taxon>
    </lineage>
</organism>
<dbReference type="EMBL" id="MG739403">
    <property type="protein sequence ID" value="QAY81028.1"/>
    <property type="molecule type" value="Genomic_DNA"/>
</dbReference>
<dbReference type="InterPro" id="IPR020937">
    <property type="entry name" value="SecA_CS"/>
</dbReference>
<dbReference type="InterPro" id="IPR027417">
    <property type="entry name" value="P-loop_NTPase"/>
</dbReference>
<dbReference type="FunFam" id="3.90.1440.10:FF:000003">
    <property type="entry name" value="Preprotein translocase SecA subunit"/>
    <property type="match status" value="1"/>
</dbReference>
<dbReference type="GO" id="GO:0065002">
    <property type="term" value="P:intracellular protein transmembrane transport"/>
    <property type="evidence" value="ECO:0007669"/>
    <property type="project" value="UniProtKB-UniRule"/>
</dbReference>
<dbReference type="PROSITE" id="PS51196">
    <property type="entry name" value="SECA_MOTOR_DEAD"/>
    <property type="match status" value="1"/>
</dbReference>
<dbReference type="InterPro" id="IPR011130">
    <property type="entry name" value="SecA_preprotein_X-link_dom"/>
</dbReference>
<evidence type="ECO:0000256" key="9">
    <source>
        <dbReference type="ARBA" id="ARBA00023136"/>
    </source>
</evidence>
<evidence type="ECO:0000256" key="10">
    <source>
        <dbReference type="HAMAP-Rule" id="MF_01382"/>
    </source>
</evidence>